<dbReference type="EMBL" id="KL648665">
    <property type="protein sequence ID" value="KEY66211.1"/>
    <property type="molecule type" value="Genomic_DNA"/>
</dbReference>
<accession>A0A084ALN2</accession>
<dbReference type="Proteomes" id="UP000028045">
    <property type="component" value="Unassembled WGS sequence"/>
</dbReference>
<evidence type="ECO:0000313" key="2">
    <source>
        <dbReference type="EMBL" id="KEY66211.1"/>
    </source>
</evidence>
<dbReference type="AlphaFoldDB" id="A0A084ALN2"/>
<keyword evidence="3" id="KW-1185">Reference proteome</keyword>
<gene>
    <name evidence="2" type="ORF">S7711_09224</name>
</gene>
<dbReference type="OrthoDB" id="3485856at2759"/>
<sequence>MESCPNRSPGHGDEQRNGTSPRLRVYHRSTNPSTETQSSKDAATEVLRILETTTQTTLKPLVIFKIDRKAYYSVAERLEQTLRYFDYDPDREILTIRMPTPIHEFFTASLNRYIERQLESIASRPGEAGEVASKIESGGSSRILLREGIPEGNCPLQHHPDGQFFYEHGKYPIVVLEISYSQARKRLRKLAQDYILYSNGNIKLVIGIDINYKNKESQEATVSLWRPKYTRQDEDDDVLEVEQKMINHPFRASNGEAINETDNIHIDLRDFSPDEIPRSIEPTMLSIPFGLLDHSLRRAERRQQEIEVNPSVKPEPQTKKRKLSSSSIEELDPYDEKRFLEKEKQVAARAEREDKDYL</sequence>
<evidence type="ECO:0000313" key="3">
    <source>
        <dbReference type="Proteomes" id="UP000028045"/>
    </source>
</evidence>
<evidence type="ECO:0000256" key="1">
    <source>
        <dbReference type="SAM" id="MobiDB-lite"/>
    </source>
</evidence>
<feature type="region of interest" description="Disordered" evidence="1">
    <location>
        <begin position="1"/>
        <end position="42"/>
    </location>
</feature>
<organism evidence="2 3">
    <name type="scientific">Stachybotrys chartarum (strain CBS 109288 / IBT 7711)</name>
    <name type="common">Toxic black mold</name>
    <name type="synonym">Stilbospora chartarum</name>
    <dbReference type="NCBI Taxonomy" id="1280523"/>
    <lineage>
        <taxon>Eukaryota</taxon>
        <taxon>Fungi</taxon>
        <taxon>Dikarya</taxon>
        <taxon>Ascomycota</taxon>
        <taxon>Pezizomycotina</taxon>
        <taxon>Sordariomycetes</taxon>
        <taxon>Hypocreomycetidae</taxon>
        <taxon>Hypocreales</taxon>
        <taxon>Stachybotryaceae</taxon>
        <taxon>Stachybotrys</taxon>
    </lineage>
</organism>
<reference evidence="2 3" key="1">
    <citation type="journal article" date="2014" name="BMC Genomics">
        <title>Comparative genome sequencing reveals chemotype-specific gene clusters in the toxigenic black mold Stachybotrys.</title>
        <authorList>
            <person name="Semeiks J."/>
            <person name="Borek D."/>
            <person name="Otwinowski Z."/>
            <person name="Grishin N.V."/>
        </authorList>
    </citation>
    <scope>NUCLEOTIDE SEQUENCE [LARGE SCALE GENOMIC DNA]</scope>
    <source>
        <strain evidence="3">CBS 109288 / IBT 7711</strain>
    </source>
</reference>
<proteinExistence type="predicted"/>
<feature type="region of interest" description="Disordered" evidence="1">
    <location>
        <begin position="303"/>
        <end position="336"/>
    </location>
</feature>
<name>A0A084ALN2_STACB</name>
<protein>
    <submittedName>
        <fullName evidence="2">Uncharacterized protein</fullName>
    </submittedName>
</protein>
<dbReference type="HOGENOM" id="CLU_044860_0_0_1"/>
<feature type="compositionally biased region" description="Polar residues" evidence="1">
    <location>
        <begin position="28"/>
        <end position="41"/>
    </location>
</feature>